<keyword evidence="2" id="KW-1185">Reference proteome</keyword>
<dbReference type="EMBL" id="KI669498">
    <property type="protein sequence ID" value="OCF35546.1"/>
    <property type="molecule type" value="Genomic_DNA"/>
</dbReference>
<name>A0A1B9GWZ1_9TREE</name>
<protein>
    <submittedName>
        <fullName evidence="1">Uncharacterized protein</fullName>
    </submittedName>
</protein>
<evidence type="ECO:0000313" key="1">
    <source>
        <dbReference type="EMBL" id="OCF35546.1"/>
    </source>
</evidence>
<dbReference type="STRING" id="1296120.A0A1B9GWZ1"/>
<evidence type="ECO:0000313" key="2">
    <source>
        <dbReference type="Proteomes" id="UP000092666"/>
    </source>
</evidence>
<dbReference type="OrthoDB" id="5371334at2759"/>
<dbReference type="AlphaFoldDB" id="A0A1B9GWZ1"/>
<proteinExistence type="predicted"/>
<accession>A0A1B9GWZ1</accession>
<gene>
    <name evidence="1" type="ORF">I316_02598</name>
</gene>
<sequence length="85" mass="9706">MPHRKEKYASRAQVPVFYMLVEDDPFFFVDDSELRHCVTALVNSPRAEGSLMLDAPHCVELSHWSSGWYARCFGFALECAASFKC</sequence>
<dbReference type="Proteomes" id="UP000092666">
    <property type="component" value="Unassembled WGS sequence"/>
</dbReference>
<reference evidence="2" key="2">
    <citation type="submission" date="2013-12" db="EMBL/GenBank/DDBJ databases">
        <title>Evolution of pathogenesis and genome organization in the Tremellales.</title>
        <authorList>
            <person name="Cuomo C."/>
            <person name="Litvintseva A."/>
            <person name="Heitman J."/>
            <person name="Chen Y."/>
            <person name="Sun S."/>
            <person name="Springer D."/>
            <person name="Dromer F."/>
            <person name="Young S."/>
            <person name="Zeng Q."/>
            <person name="Chapman S."/>
            <person name="Gujja S."/>
            <person name="Saif S."/>
            <person name="Birren B."/>
        </authorList>
    </citation>
    <scope>NUCLEOTIDE SEQUENCE [LARGE SCALE GENOMIC DNA]</scope>
    <source>
        <strain evidence="2">BCC8398</strain>
    </source>
</reference>
<organism evidence="1 2">
    <name type="scientific">Kwoniella heveanensis BCC8398</name>
    <dbReference type="NCBI Taxonomy" id="1296120"/>
    <lineage>
        <taxon>Eukaryota</taxon>
        <taxon>Fungi</taxon>
        <taxon>Dikarya</taxon>
        <taxon>Basidiomycota</taxon>
        <taxon>Agaricomycotina</taxon>
        <taxon>Tremellomycetes</taxon>
        <taxon>Tremellales</taxon>
        <taxon>Cryptococcaceae</taxon>
        <taxon>Kwoniella</taxon>
    </lineage>
</organism>
<reference evidence="1 2" key="1">
    <citation type="submission" date="2013-07" db="EMBL/GenBank/DDBJ databases">
        <title>The Genome Sequence of Cryptococcus heveanensis BCC8398.</title>
        <authorList>
            <consortium name="The Broad Institute Genome Sequencing Platform"/>
            <person name="Cuomo C."/>
            <person name="Litvintseva A."/>
            <person name="Chen Y."/>
            <person name="Heitman J."/>
            <person name="Sun S."/>
            <person name="Springer D."/>
            <person name="Dromer F."/>
            <person name="Young S.K."/>
            <person name="Zeng Q."/>
            <person name="Gargeya S."/>
            <person name="Fitzgerald M."/>
            <person name="Abouelleil A."/>
            <person name="Alvarado L."/>
            <person name="Berlin A.M."/>
            <person name="Chapman S.B."/>
            <person name="Dewar J."/>
            <person name="Goldberg J."/>
            <person name="Griggs A."/>
            <person name="Gujja S."/>
            <person name="Hansen M."/>
            <person name="Howarth C."/>
            <person name="Imamovic A."/>
            <person name="Larimer J."/>
            <person name="McCowan C."/>
            <person name="Murphy C."/>
            <person name="Pearson M."/>
            <person name="Priest M."/>
            <person name="Roberts A."/>
            <person name="Saif S."/>
            <person name="Shea T."/>
            <person name="Sykes S."/>
            <person name="Wortman J."/>
            <person name="Nusbaum C."/>
            <person name="Birren B."/>
        </authorList>
    </citation>
    <scope>NUCLEOTIDE SEQUENCE [LARGE SCALE GENOMIC DNA]</scope>
    <source>
        <strain evidence="1 2">BCC8398</strain>
    </source>
</reference>